<dbReference type="AlphaFoldDB" id="A0A7S1ZCI9"/>
<dbReference type="InterPro" id="IPR000086">
    <property type="entry name" value="NUDIX_hydrolase_dom"/>
</dbReference>
<name>A0A7S1ZCI9_TRICV</name>
<protein>
    <recommendedName>
        <fullName evidence="1">Nudix hydrolase domain-containing protein</fullName>
    </recommendedName>
</protein>
<dbReference type="PROSITE" id="PS51462">
    <property type="entry name" value="NUDIX"/>
    <property type="match status" value="1"/>
</dbReference>
<reference evidence="2" key="1">
    <citation type="submission" date="2021-01" db="EMBL/GenBank/DDBJ databases">
        <authorList>
            <person name="Corre E."/>
            <person name="Pelletier E."/>
            <person name="Niang G."/>
            <person name="Scheremetjew M."/>
            <person name="Finn R."/>
            <person name="Kale V."/>
            <person name="Holt S."/>
            <person name="Cochrane G."/>
            <person name="Meng A."/>
            <person name="Brown T."/>
            <person name="Cohen L."/>
        </authorList>
    </citation>
    <scope>NUCLEOTIDE SEQUENCE</scope>
    <source>
        <strain evidence="2">Grunow 1884</strain>
    </source>
</reference>
<dbReference type="Pfam" id="PF00293">
    <property type="entry name" value="NUDIX"/>
    <property type="match status" value="1"/>
</dbReference>
<evidence type="ECO:0000259" key="1">
    <source>
        <dbReference type="PROSITE" id="PS51462"/>
    </source>
</evidence>
<dbReference type="CDD" id="cd04692">
    <property type="entry name" value="NUDIX_Hydrolase"/>
    <property type="match status" value="1"/>
</dbReference>
<dbReference type="EMBL" id="HBGO01013754">
    <property type="protein sequence ID" value="CAD9334660.1"/>
    <property type="molecule type" value="Transcribed_RNA"/>
</dbReference>
<dbReference type="PANTHER" id="PTHR10885:SF20">
    <property type="entry name" value="NUDIX HYDROLASE DOMAIN-CONTAINING PROTEIN"/>
    <property type="match status" value="1"/>
</dbReference>
<dbReference type="PANTHER" id="PTHR10885">
    <property type="entry name" value="ISOPENTENYL-DIPHOSPHATE DELTA-ISOMERASE"/>
    <property type="match status" value="1"/>
</dbReference>
<sequence length="242" mass="26948">MCEAHRDLLVLLAPRGNKFQSQQDASMSAIKNPHALSSAQDDAELFDVMEPPPSDPHGFDIYHDRPKPTGEKKPRKAVHAHHDWHRSAHVWLVDPVRRLVALQKRSDQKDTFPGRWDISAAGHVEAGVGDSRETAERELTEELGITLPGKDNVGTLSFGFTCPAEQASLGGCNCYEDVYFLVVDSSTCDFAVGGAEVSAVRWESIETLELALRRHDEAYVPRVEKYLCAFFPHLENICAKEV</sequence>
<dbReference type="Gene3D" id="3.90.79.10">
    <property type="entry name" value="Nucleoside Triphosphate Pyrophosphohydrolase"/>
    <property type="match status" value="1"/>
</dbReference>
<organism evidence="2">
    <name type="scientific">Trieres chinensis</name>
    <name type="common">Marine centric diatom</name>
    <name type="synonym">Odontella sinensis</name>
    <dbReference type="NCBI Taxonomy" id="1514140"/>
    <lineage>
        <taxon>Eukaryota</taxon>
        <taxon>Sar</taxon>
        <taxon>Stramenopiles</taxon>
        <taxon>Ochrophyta</taxon>
        <taxon>Bacillariophyta</taxon>
        <taxon>Mediophyceae</taxon>
        <taxon>Biddulphiophycidae</taxon>
        <taxon>Eupodiscales</taxon>
        <taxon>Parodontellaceae</taxon>
        <taxon>Trieres</taxon>
    </lineage>
</organism>
<dbReference type="InterPro" id="IPR015797">
    <property type="entry name" value="NUDIX_hydrolase-like_dom_sf"/>
</dbReference>
<gene>
    <name evidence="2" type="ORF">OSIN01602_LOCUS7744</name>
</gene>
<accession>A0A7S1ZCI9</accession>
<dbReference type="GO" id="GO:0005737">
    <property type="term" value="C:cytoplasm"/>
    <property type="evidence" value="ECO:0007669"/>
    <property type="project" value="TreeGrafter"/>
</dbReference>
<evidence type="ECO:0000313" key="2">
    <source>
        <dbReference type="EMBL" id="CAD9334660.1"/>
    </source>
</evidence>
<dbReference type="GO" id="GO:0004452">
    <property type="term" value="F:isopentenyl-diphosphate delta-isomerase activity"/>
    <property type="evidence" value="ECO:0007669"/>
    <property type="project" value="TreeGrafter"/>
</dbReference>
<dbReference type="SUPFAM" id="SSF55811">
    <property type="entry name" value="Nudix"/>
    <property type="match status" value="1"/>
</dbReference>
<proteinExistence type="predicted"/>
<feature type="domain" description="Nudix hydrolase" evidence="1">
    <location>
        <begin position="83"/>
        <end position="225"/>
    </location>
</feature>
<dbReference type="GO" id="GO:0009240">
    <property type="term" value="P:isopentenyl diphosphate biosynthetic process"/>
    <property type="evidence" value="ECO:0007669"/>
    <property type="project" value="TreeGrafter"/>
</dbReference>